<evidence type="ECO:0000259" key="1">
    <source>
        <dbReference type="Pfam" id="PF18864"/>
    </source>
</evidence>
<dbReference type="RefSeq" id="WP_049096236.1">
    <property type="nucleotide sequence ID" value="NZ_CADEUN010000035.1"/>
</dbReference>
<dbReference type="Proteomes" id="UP000218103">
    <property type="component" value="Chromosome 1"/>
</dbReference>
<dbReference type="EMBL" id="CP023518">
    <property type="protein sequence ID" value="ATF76378.1"/>
    <property type="molecule type" value="Genomic_DNA"/>
</dbReference>
<evidence type="ECO:0000313" key="2">
    <source>
        <dbReference type="EMBL" id="ATF76378.1"/>
    </source>
</evidence>
<reference evidence="3" key="1">
    <citation type="submission" date="2017-09" db="EMBL/GenBank/DDBJ databases">
        <title>FDA dAtabase for Regulatory Grade micrObial Sequences (FDA-ARGOS): Supporting development and validation of Infectious Disease Dx tests.</title>
        <authorList>
            <person name="Minogue T."/>
            <person name="Wolcott M."/>
            <person name="Wasieloski L."/>
            <person name="Aguilar W."/>
            <person name="Moore D."/>
            <person name="Tallon L.J."/>
            <person name="Sadzewicz L."/>
            <person name="Ott S."/>
            <person name="Zhao X."/>
            <person name="Nagaraj S."/>
            <person name="Vavikolanu K."/>
            <person name="Aluvathingal J."/>
            <person name="Nadendla S."/>
            <person name="Sichtig H."/>
        </authorList>
    </citation>
    <scope>NUCLEOTIDE SEQUENCE [LARGE SCALE GENOMIC DNA]</scope>
    <source>
        <strain evidence="3">FDAARGOS_388</strain>
    </source>
</reference>
<proteinExistence type="predicted"/>
<sequence>MYDPYIPLQTTPMQLFDDIVTLLSDETKSLTSALLKTRVLMHRIGHKDIDGWLACELNGYPKDAQIPNYRIVGANVIGTVENIAKRYNNVTLPTLHLPEVFRERFNRAHLAHSVAELESFAVAKEGSVASAIPPELYGMMSKPYDGDFSVTSAKSVIGSTSIKGVLVEIRSRLLEFVLSLQDKIGDVPEGEMKKAAEGLNTGALFQSAVFGSNTTIVVGSQNRTTVNNTATQGDISQLRKVLRDAGIGESDLATLDQAIEDDGDAPHRTKTLGPRVAEWIGNMLQRAATGALQIGLNTAGTLLTSEISNYYGLGSS</sequence>
<evidence type="ECO:0000313" key="3">
    <source>
        <dbReference type="Proteomes" id="UP000218103"/>
    </source>
</evidence>
<dbReference type="InterPro" id="IPR041304">
    <property type="entry name" value="AbiTii"/>
</dbReference>
<keyword evidence="3" id="KW-1185">Reference proteome</keyword>
<feature type="domain" description="AbiTii" evidence="1">
    <location>
        <begin position="15"/>
        <end position="191"/>
    </location>
</feature>
<name>A0ABM6NPF7_BURCE</name>
<dbReference type="Pfam" id="PF18864">
    <property type="entry name" value="AbiTii"/>
    <property type="match status" value="1"/>
</dbReference>
<protein>
    <recommendedName>
        <fullName evidence="1">AbiTii domain-containing protein</fullName>
    </recommendedName>
</protein>
<accession>A0ABM6NPF7</accession>
<organism evidence="2 3">
    <name type="scientific">Burkholderia cepacia</name>
    <name type="common">Pseudomonas cepacia</name>
    <dbReference type="NCBI Taxonomy" id="292"/>
    <lineage>
        <taxon>Bacteria</taxon>
        <taxon>Pseudomonadati</taxon>
        <taxon>Pseudomonadota</taxon>
        <taxon>Betaproteobacteria</taxon>
        <taxon>Burkholderiales</taxon>
        <taxon>Burkholderiaceae</taxon>
        <taxon>Burkholderia</taxon>
        <taxon>Burkholderia cepacia complex</taxon>
    </lineage>
</organism>
<gene>
    <name evidence="2" type="ORF">CO711_02225</name>
</gene>